<dbReference type="Proteomes" id="UP000255207">
    <property type="component" value="Unassembled WGS sequence"/>
</dbReference>
<keyword evidence="4" id="KW-1185">Reference proteome</keyword>
<feature type="domain" description="Cupin type-2" evidence="2">
    <location>
        <begin position="45"/>
        <end position="109"/>
    </location>
</feature>
<dbReference type="PANTHER" id="PTHR35848">
    <property type="entry name" value="OXALATE-BINDING PROTEIN"/>
    <property type="match status" value="1"/>
</dbReference>
<dbReference type="OrthoDB" id="8447070at2"/>
<gene>
    <name evidence="3" type="ORF">DWE98_04890</name>
</gene>
<dbReference type="Gene3D" id="2.60.120.10">
    <property type="entry name" value="Jelly Rolls"/>
    <property type="match status" value="1"/>
</dbReference>
<dbReference type="InterPro" id="IPR011051">
    <property type="entry name" value="RmlC_Cupin_sf"/>
</dbReference>
<evidence type="ECO:0000256" key="1">
    <source>
        <dbReference type="ARBA" id="ARBA00022723"/>
    </source>
</evidence>
<reference evidence="4" key="1">
    <citation type="submission" date="2018-07" db="EMBL/GenBank/DDBJ databases">
        <authorList>
            <person name="Safronova V.I."/>
            <person name="Chirak E.R."/>
            <person name="Sazanova A.L."/>
        </authorList>
    </citation>
    <scope>NUCLEOTIDE SEQUENCE [LARGE SCALE GENOMIC DNA]</scope>
    <source>
        <strain evidence="4">RCAM04685</strain>
    </source>
</reference>
<dbReference type="SUPFAM" id="SSF51182">
    <property type="entry name" value="RmlC-like cupins"/>
    <property type="match status" value="1"/>
</dbReference>
<dbReference type="AlphaFoldDB" id="A0A370L9E3"/>
<evidence type="ECO:0000313" key="3">
    <source>
        <dbReference type="EMBL" id="RDJ27945.1"/>
    </source>
</evidence>
<evidence type="ECO:0000313" key="4">
    <source>
        <dbReference type="Proteomes" id="UP000255207"/>
    </source>
</evidence>
<dbReference type="EMBL" id="QQTP01000002">
    <property type="protein sequence ID" value="RDJ27945.1"/>
    <property type="molecule type" value="Genomic_DNA"/>
</dbReference>
<protein>
    <submittedName>
        <fullName evidence="3">Cupin domain-containing protein</fullName>
    </submittedName>
</protein>
<name>A0A370L9E3_9HYPH</name>
<dbReference type="InterPro" id="IPR013096">
    <property type="entry name" value="Cupin_2"/>
</dbReference>
<keyword evidence="1" id="KW-0479">Metal-binding</keyword>
<evidence type="ECO:0000259" key="2">
    <source>
        <dbReference type="Pfam" id="PF07883"/>
    </source>
</evidence>
<organism evidence="3 4">
    <name type="scientific">Bosea caraganae</name>
    <dbReference type="NCBI Taxonomy" id="2763117"/>
    <lineage>
        <taxon>Bacteria</taxon>
        <taxon>Pseudomonadati</taxon>
        <taxon>Pseudomonadota</taxon>
        <taxon>Alphaproteobacteria</taxon>
        <taxon>Hyphomicrobiales</taxon>
        <taxon>Boseaceae</taxon>
        <taxon>Bosea</taxon>
    </lineage>
</organism>
<proteinExistence type="predicted"/>
<dbReference type="PANTHER" id="PTHR35848:SF6">
    <property type="entry name" value="CUPIN TYPE-2 DOMAIN-CONTAINING PROTEIN"/>
    <property type="match status" value="1"/>
</dbReference>
<dbReference type="CDD" id="cd02209">
    <property type="entry name" value="cupin_XRE_C"/>
    <property type="match status" value="1"/>
</dbReference>
<accession>A0A370L9E3</accession>
<dbReference type="InterPro" id="IPR014710">
    <property type="entry name" value="RmlC-like_jellyroll"/>
</dbReference>
<dbReference type="GO" id="GO:0046872">
    <property type="term" value="F:metal ion binding"/>
    <property type="evidence" value="ECO:0007669"/>
    <property type="project" value="UniProtKB-KW"/>
</dbReference>
<sequence>MQHHNIRPVVAEQDSVGLLDVLGPKIRHLTDVSDDGAGYCLMMGEIAPGVIVPLHSHADRETFYVLSGTLDVFVENGWIPVAAGKSLDLSGGQRHAWRNVSAAPAMILIATTPRMGRFLREVGRPVSEVEPGKPAPADVQRFLERAAAYGYWVGSPADNAIAGLRLG</sequence>
<comment type="caution">
    <text evidence="3">The sequence shown here is derived from an EMBL/GenBank/DDBJ whole genome shotgun (WGS) entry which is preliminary data.</text>
</comment>
<dbReference type="InterPro" id="IPR051610">
    <property type="entry name" value="GPI/OXD"/>
</dbReference>
<dbReference type="Pfam" id="PF07883">
    <property type="entry name" value="Cupin_2"/>
    <property type="match status" value="1"/>
</dbReference>